<evidence type="ECO:0000313" key="7">
    <source>
        <dbReference type="EMBL" id="NSL50561.1"/>
    </source>
</evidence>
<name>A0A8J8GCC4_9BACI</name>
<dbReference type="InterPro" id="IPR003593">
    <property type="entry name" value="AAA+_ATPase"/>
</dbReference>
<dbReference type="Proteomes" id="UP000625804">
    <property type="component" value="Unassembled WGS sequence"/>
</dbReference>
<dbReference type="InterPro" id="IPR003439">
    <property type="entry name" value="ABC_transporter-like_ATP-bd"/>
</dbReference>
<dbReference type="AlphaFoldDB" id="A0A8J8GCC4"/>
<dbReference type="PROSITE" id="PS50893">
    <property type="entry name" value="ABC_TRANSPORTER_2"/>
    <property type="match status" value="1"/>
</dbReference>
<proteinExistence type="inferred from homology"/>
<keyword evidence="8" id="KW-1185">Reference proteome</keyword>
<gene>
    <name evidence="7" type="ORF">HR057_02145</name>
</gene>
<keyword evidence="5" id="KW-0029">Amino-acid transport</keyword>
<dbReference type="PANTHER" id="PTHR43820:SF4">
    <property type="entry name" value="HIGH-AFFINITY BRANCHED-CHAIN AMINO ACID TRANSPORT ATP-BINDING PROTEIN LIVF"/>
    <property type="match status" value="1"/>
</dbReference>
<dbReference type="Pfam" id="PF00005">
    <property type="entry name" value="ABC_tran"/>
    <property type="match status" value="1"/>
</dbReference>
<dbReference type="EMBL" id="JABTTE010000002">
    <property type="protein sequence ID" value="NSL50561.1"/>
    <property type="molecule type" value="Genomic_DNA"/>
</dbReference>
<dbReference type="GO" id="GO:0016887">
    <property type="term" value="F:ATP hydrolysis activity"/>
    <property type="evidence" value="ECO:0007669"/>
    <property type="project" value="InterPro"/>
</dbReference>
<dbReference type="PROSITE" id="PS00211">
    <property type="entry name" value="ABC_TRANSPORTER_1"/>
    <property type="match status" value="1"/>
</dbReference>
<evidence type="ECO:0000256" key="5">
    <source>
        <dbReference type="ARBA" id="ARBA00022970"/>
    </source>
</evidence>
<keyword evidence="3" id="KW-0547">Nucleotide-binding</keyword>
<dbReference type="SUPFAM" id="SSF52540">
    <property type="entry name" value="P-loop containing nucleoside triphosphate hydrolases"/>
    <property type="match status" value="1"/>
</dbReference>
<dbReference type="Gene3D" id="3.40.50.300">
    <property type="entry name" value="P-loop containing nucleotide triphosphate hydrolases"/>
    <property type="match status" value="1"/>
</dbReference>
<accession>A0A8J8GCC4</accession>
<keyword evidence="2" id="KW-0813">Transport</keyword>
<feature type="domain" description="ABC transporter" evidence="6">
    <location>
        <begin position="12"/>
        <end position="248"/>
    </location>
</feature>
<dbReference type="PANTHER" id="PTHR43820">
    <property type="entry name" value="HIGH-AFFINITY BRANCHED-CHAIN AMINO ACID TRANSPORT ATP-BINDING PROTEIN LIVF"/>
    <property type="match status" value="1"/>
</dbReference>
<dbReference type="GO" id="GO:0005524">
    <property type="term" value="F:ATP binding"/>
    <property type="evidence" value="ECO:0007669"/>
    <property type="project" value="UniProtKB-KW"/>
</dbReference>
<evidence type="ECO:0000256" key="1">
    <source>
        <dbReference type="ARBA" id="ARBA00005417"/>
    </source>
</evidence>
<comment type="caution">
    <text evidence="7">The sequence shown here is derived from an EMBL/GenBank/DDBJ whole genome shotgun (WGS) entry which is preliminary data.</text>
</comment>
<dbReference type="CDD" id="cd03224">
    <property type="entry name" value="ABC_TM1139_LivF_branched"/>
    <property type="match status" value="1"/>
</dbReference>
<dbReference type="InterPro" id="IPR052156">
    <property type="entry name" value="BCAA_Transport_ATP-bd_LivF"/>
</dbReference>
<dbReference type="InterPro" id="IPR027417">
    <property type="entry name" value="P-loop_NTPase"/>
</dbReference>
<evidence type="ECO:0000259" key="6">
    <source>
        <dbReference type="PROSITE" id="PS50893"/>
    </source>
</evidence>
<protein>
    <submittedName>
        <fullName evidence="7">ABC transporter ATP-binding protein</fullName>
    </submittedName>
</protein>
<comment type="similarity">
    <text evidence="1">Belongs to the ABC transporter superfamily.</text>
</comment>
<reference evidence="7" key="1">
    <citation type="submission" date="2020-06" db="EMBL/GenBank/DDBJ databases">
        <title>A novel thermopfilic bacterium from Erzurum, Turkey.</title>
        <authorList>
            <person name="Adiguzel A."/>
            <person name="Ay H."/>
            <person name="Baltaci M.O."/>
        </authorList>
    </citation>
    <scope>NUCLEOTIDE SEQUENCE</scope>
    <source>
        <strain evidence="7">P2</strain>
    </source>
</reference>
<dbReference type="InterPro" id="IPR017871">
    <property type="entry name" value="ABC_transporter-like_CS"/>
</dbReference>
<dbReference type="GO" id="GO:0015807">
    <property type="term" value="P:L-amino acid transport"/>
    <property type="evidence" value="ECO:0007669"/>
    <property type="project" value="TreeGrafter"/>
</dbReference>
<dbReference type="SMART" id="SM00382">
    <property type="entry name" value="AAA"/>
    <property type="match status" value="1"/>
</dbReference>
<sequence length="251" mass="28066">MNKIADLNNRILEVKNLNFSYGPIKALNNLSFHVNKGEIVALLGANGAGKTTLLKTISGLQNAQSGTIYYKGEDITKLPAEQIVKRQLIHVPEHRQIFSTLSVIDNLHLGAYHHYSKTKRKNVVKEIEQLFEIFPILKERQNQLAGTLSGGQQQMLAIARAIMAKPDLLLLDEPSLGLAPIIVKEVLDLVKRLRDHYQTTVLLIEQNVFASLKISDRAYVMQHGTIINEGYAQDILRDENIKEAFLGHAVG</sequence>
<organism evidence="7 8">
    <name type="scientific">Calidifontibacillus erzurumensis</name>
    <dbReference type="NCBI Taxonomy" id="2741433"/>
    <lineage>
        <taxon>Bacteria</taxon>
        <taxon>Bacillati</taxon>
        <taxon>Bacillota</taxon>
        <taxon>Bacilli</taxon>
        <taxon>Bacillales</taxon>
        <taxon>Bacillaceae</taxon>
        <taxon>Calidifontibacillus/Schinkia group</taxon>
        <taxon>Calidifontibacillus</taxon>
    </lineage>
</organism>
<evidence type="ECO:0000256" key="4">
    <source>
        <dbReference type="ARBA" id="ARBA00022840"/>
    </source>
</evidence>
<dbReference type="GO" id="GO:0015658">
    <property type="term" value="F:branched-chain amino acid transmembrane transporter activity"/>
    <property type="evidence" value="ECO:0007669"/>
    <property type="project" value="TreeGrafter"/>
</dbReference>
<keyword evidence="4 7" id="KW-0067">ATP-binding</keyword>
<evidence type="ECO:0000256" key="3">
    <source>
        <dbReference type="ARBA" id="ARBA00022741"/>
    </source>
</evidence>
<dbReference type="RefSeq" id="WP_173729764.1">
    <property type="nucleotide sequence ID" value="NZ_JABTTE010000002.1"/>
</dbReference>
<evidence type="ECO:0000256" key="2">
    <source>
        <dbReference type="ARBA" id="ARBA00022448"/>
    </source>
</evidence>
<evidence type="ECO:0000313" key="8">
    <source>
        <dbReference type="Proteomes" id="UP000625804"/>
    </source>
</evidence>